<reference evidence="2" key="1">
    <citation type="journal article" date="2023" name="Front. Plant Sci.">
        <title>Chromosomal-level genome assembly of Melastoma candidum provides insights into trichome evolution.</title>
        <authorList>
            <person name="Zhong Y."/>
            <person name="Wu W."/>
            <person name="Sun C."/>
            <person name="Zou P."/>
            <person name="Liu Y."/>
            <person name="Dai S."/>
            <person name="Zhou R."/>
        </authorList>
    </citation>
    <scope>NUCLEOTIDE SEQUENCE [LARGE SCALE GENOMIC DNA]</scope>
</reference>
<sequence>MALPLDIDGTSSSTLRPSSSSVKKSLSVHNERKVDHCYESVEGKRRRKEVGCFSFKEVSIRPETATSLEDVDSTKLKDEIRRWAKAVVAYARQVSSGRFGISKSSSGHNGSGSFGYVNGR</sequence>
<organism evidence="1 2">
    <name type="scientific">Melastoma candidum</name>
    <dbReference type="NCBI Taxonomy" id="119954"/>
    <lineage>
        <taxon>Eukaryota</taxon>
        <taxon>Viridiplantae</taxon>
        <taxon>Streptophyta</taxon>
        <taxon>Embryophyta</taxon>
        <taxon>Tracheophyta</taxon>
        <taxon>Spermatophyta</taxon>
        <taxon>Magnoliopsida</taxon>
        <taxon>eudicotyledons</taxon>
        <taxon>Gunneridae</taxon>
        <taxon>Pentapetalae</taxon>
        <taxon>rosids</taxon>
        <taxon>malvids</taxon>
        <taxon>Myrtales</taxon>
        <taxon>Melastomataceae</taxon>
        <taxon>Melastomatoideae</taxon>
        <taxon>Melastomateae</taxon>
        <taxon>Melastoma</taxon>
    </lineage>
</organism>
<protein>
    <submittedName>
        <fullName evidence="1">Uncharacterized protein</fullName>
    </submittedName>
</protein>
<proteinExistence type="predicted"/>
<dbReference type="EMBL" id="CM042888">
    <property type="protein sequence ID" value="KAI4324770.1"/>
    <property type="molecule type" value="Genomic_DNA"/>
</dbReference>
<comment type="caution">
    <text evidence="1">The sequence shown here is derived from an EMBL/GenBank/DDBJ whole genome shotgun (WGS) entry which is preliminary data.</text>
</comment>
<name>A0ACB9MRA0_9MYRT</name>
<gene>
    <name evidence="1" type="ORF">MLD38_030226</name>
</gene>
<dbReference type="Proteomes" id="UP001057402">
    <property type="component" value="Chromosome 9"/>
</dbReference>
<evidence type="ECO:0000313" key="1">
    <source>
        <dbReference type="EMBL" id="KAI4324770.1"/>
    </source>
</evidence>
<accession>A0ACB9MRA0</accession>
<evidence type="ECO:0000313" key="2">
    <source>
        <dbReference type="Proteomes" id="UP001057402"/>
    </source>
</evidence>
<keyword evidence="2" id="KW-1185">Reference proteome</keyword>